<organism evidence="1 2">
    <name type="scientific">Decorospora gaudefroyi</name>
    <dbReference type="NCBI Taxonomy" id="184978"/>
    <lineage>
        <taxon>Eukaryota</taxon>
        <taxon>Fungi</taxon>
        <taxon>Dikarya</taxon>
        <taxon>Ascomycota</taxon>
        <taxon>Pezizomycotina</taxon>
        <taxon>Dothideomycetes</taxon>
        <taxon>Pleosporomycetidae</taxon>
        <taxon>Pleosporales</taxon>
        <taxon>Pleosporineae</taxon>
        <taxon>Pleosporaceae</taxon>
        <taxon>Decorospora</taxon>
    </lineage>
</organism>
<keyword evidence="2" id="KW-1185">Reference proteome</keyword>
<accession>A0A6A5K818</accession>
<name>A0A6A5K818_9PLEO</name>
<dbReference type="EMBL" id="ML975335">
    <property type="protein sequence ID" value="KAF1832601.1"/>
    <property type="molecule type" value="Genomic_DNA"/>
</dbReference>
<evidence type="ECO:0000313" key="2">
    <source>
        <dbReference type="Proteomes" id="UP000800040"/>
    </source>
</evidence>
<dbReference type="AlphaFoldDB" id="A0A6A5K818"/>
<evidence type="ECO:0000313" key="1">
    <source>
        <dbReference type="EMBL" id="KAF1832601.1"/>
    </source>
</evidence>
<reference evidence="1" key="1">
    <citation type="submission" date="2020-01" db="EMBL/GenBank/DDBJ databases">
        <authorList>
            <consortium name="DOE Joint Genome Institute"/>
            <person name="Haridas S."/>
            <person name="Albert R."/>
            <person name="Binder M."/>
            <person name="Bloem J."/>
            <person name="Labutti K."/>
            <person name="Salamov A."/>
            <person name="Andreopoulos B."/>
            <person name="Baker S.E."/>
            <person name="Barry K."/>
            <person name="Bills G."/>
            <person name="Bluhm B.H."/>
            <person name="Cannon C."/>
            <person name="Castanera R."/>
            <person name="Culley D.E."/>
            <person name="Daum C."/>
            <person name="Ezra D."/>
            <person name="Gonzalez J.B."/>
            <person name="Henrissat B."/>
            <person name="Kuo A."/>
            <person name="Liang C."/>
            <person name="Lipzen A."/>
            <person name="Lutzoni F."/>
            <person name="Magnuson J."/>
            <person name="Mondo S."/>
            <person name="Nolan M."/>
            <person name="Ohm R."/>
            <person name="Pangilinan J."/>
            <person name="Park H.-J."/>
            <person name="Ramirez L."/>
            <person name="Alfaro M."/>
            <person name="Sun H."/>
            <person name="Tritt A."/>
            <person name="Yoshinaga Y."/>
            <person name="Zwiers L.-H."/>
            <person name="Turgeon B.G."/>
            <person name="Goodwin S.B."/>
            <person name="Spatafora J.W."/>
            <person name="Crous P.W."/>
            <person name="Grigoriev I.V."/>
        </authorList>
    </citation>
    <scope>NUCLEOTIDE SEQUENCE</scope>
    <source>
        <strain evidence="1">P77</strain>
    </source>
</reference>
<dbReference type="Proteomes" id="UP000800040">
    <property type="component" value="Unassembled WGS sequence"/>
</dbReference>
<protein>
    <submittedName>
        <fullName evidence="1">Uncharacterized protein</fullName>
    </submittedName>
</protein>
<sequence>MTTPISTPTTDPTALKALKALPTSVHAFIVSHRSQIQILVKHLTSKKDNTTLSLKYKATLCAAEETFEMLTDITIKLVDITEVKLHGMLWREQRLTRNSGLFSEDTKAAIQHRIKFQAHVEAYHDAQLATMVQINTEPSLERIRKNMEEAAYDIEALMKCVPGLVGLLQDLVLKGAQYRDQLLQTLGAVDDGLTRDVAHLVAGKYPHGYRFVGVLRTY</sequence>
<proteinExistence type="predicted"/>
<gene>
    <name evidence="1" type="ORF">BDW02DRAFT_599815</name>
</gene>